<dbReference type="Proteomes" id="UP000190274">
    <property type="component" value="Chromosome F"/>
</dbReference>
<evidence type="ECO:0000313" key="2">
    <source>
        <dbReference type="Proteomes" id="UP000190274"/>
    </source>
</evidence>
<dbReference type="GO" id="GO:0000794">
    <property type="term" value="C:condensed nuclear chromosome"/>
    <property type="evidence" value="ECO:0007669"/>
    <property type="project" value="InterPro"/>
</dbReference>
<dbReference type="STRING" id="1266660.A0A1G4JLS6"/>
<dbReference type="EMBL" id="LT598458">
    <property type="protein sequence ID" value="SCU91386.1"/>
    <property type="molecule type" value="Genomic_DNA"/>
</dbReference>
<name>A0A1G4JLS6_9SACH</name>
<reference evidence="1 2" key="1">
    <citation type="submission" date="2016-03" db="EMBL/GenBank/DDBJ databases">
        <authorList>
            <person name="Devillers H."/>
        </authorList>
    </citation>
    <scope>NUCLEOTIDE SEQUENCE [LARGE SCALE GENOMIC DNA]</scope>
    <source>
        <strain evidence="1">CBS 10888</strain>
    </source>
</reference>
<dbReference type="SUPFAM" id="SSF58113">
    <property type="entry name" value="Apolipoprotein A-I"/>
    <property type="match status" value="1"/>
</dbReference>
<dbReference type="InterPro" id="IPR015159">
    <property type="entry name" value="Rec107"/>
</dbReference>
<dbReference type="Pfam" id="PF09074">
    <property type="entry name" value="Mer2"/>
    <property type="match status" value="1"/>
</dbReference>
<dbReference type="AlphaFoldDB" id="A0A1G4JLS6"/>
<evidence type="ECO:0000313" key="1">
    <source>
        <dbReference type="EMBL" id="SCU91386.1"/>
    </source>
</evidence>
<accession>A0A1G4JLS6</accession>
<dbReference type="GO" id="GO:0007131">
    <property type="term" value="P:reciprocal meiotic recombination"/>
    <property type="evidence" value="ECO:0007669"/>
    <property type="project" value="InterPro"/>
</dbReference>
<dbReference type="OrthoDB" id="3997928at2759"/>
<organism evidence="1 2">
    <name type="scientific">Lachancea dasiensis</name>
    <dbReference type="NCBI Taxonomy" id="1072105"/>
    <lineage>
        <taxon>Eukaryota</taxon>
        <taxon>Fungi</taxon>
        <taxon>Dikarya</taxon>
        <taxon>Ascomycota</taxon>
        <taxon>Saccharomycotina</taxon>
        <taxon>Saccharomycetes</taxon>
        <taxon>Saccharomycetales</taxon>
        <taxon>Saccharomycetaceae</taxon>
        <taxon>Lachancea</taxon>
    </lineage>
</organism>
<protein>
    <submittedName>
        <fullName evidence="1">LADA_0F09648g1_1</fullName>
    </submittedName>
</protein>
<sequence length="310" mass="34675">MTESDVSTDCSSPKRYAEEYTDQQILKWAGKLELESVDLRDKSEKLIHLLEGNSKVLKTSFEKLNEVTGGLKDLKEVHEKLQQMKSAVQKAGKEQSSRTAGVKKLEKQIEGVLQGFSKSYSLDVVRAQKEIIGSFGKLEAKFEERLEEFTSVGTSTLTKALAESAGVFKDMESRLDAKMGSFAESHSAHFEKAVKEVHNELVNLVRQSAGLTQVLSSMSTETMRVSQRQLHLEQQVCSLKADIANLRGNCINRKEIISSNAHDSKVTKPVSPTCSKEQTRHRRAQTTLATRWIIPWDEISDSETLLSSEL</sequence>
<gene>
    <name evidence="1" type="ORF">LADA_0F09648G</name>
</gene>
<keyword evidence="2" id="KW-1185">Reference proteome</keyword>
<proteinExistence type="predicted"/>